<evidence type="ECO:0008006" key="10">
    <source>
        <dbReference type="Google" id="ProtNLM"/>
    </source>
</evidence>
<protein>
    <recommendedName>
        <fullName evidence="10">Transferrin receptor protein 1</fullName>
    </recommendedName>
</protein>
<dbReference type="Gene3D" id="3.40.630.10">
    <property type="entry name" value="Zn peptidases"/>
    <property type="match status" value="1"/>
</dbReference>
<dbReference type="GO" id="GO:0009897">
    <property type="term" value="C:external side of plasma membrane"/>
    <property type="evidence" value="ECO:0007669"/>
    <property type="project" value="TreeGrafter"/>
</dbReference>
<dbReference type="PANTHER" id="PTHR10404:SF79">
    <property type="entry name" value="TRANSFERRIN RECEPTOR PROTEIN 1"/>
    <property type="match status" value="1"/>
</dbReference>
<evidence type="ECO:0000256" key="4">
    <source>
        <dbReference type="SAM" id="Phobius"/>
    </source>
</evidence>
<proteinExistence type="inferred from homology"/>
<dbReference type="PANTHER" id="PTHR10404">
    <property type="entry name" value="N-ACETYLATED-ALPHA-LINKED ACIDIC DIPEPTIDASE"/>
    <property type="match status" value="1"/>
</dbReference>
<dbReference type="InterPro" id="IPR036757">
    <property type="entry name" value="TFR-like_dimer_dom_sf"/>
</dbReference>
<feature type="domain" description="Peptidase M28" evidence="7">
    <location>
        <begin position="413"/>
        <end position="613"/>
    </location>
</feature>
<evidence type="ECO:0000256" key="1">
    <source>
        <dbReference type="ARBA" id="ARBA00004401"/>
    </source>
</evidence>
<name>A0AAR2LAU4_PYGNA</name>
<dbReference type="InterPro" id="IPR003137">
    <property type="entry name" value="PA_domain"/>
</dbReference>
<feature type="domain" description="PA" evidence="5">
    <location>
        <begin position="248"/>
        <end position="314"/>
    </location>
</feature>
<keyword evidence="4" id="KW-0472">Membrane</keyword>
<evidence type="ECO:0000256" key="3">
    <source>
        <dbReference type="SAM" id="MobiDB-lite"/>
    </source>
</evidence>
<dbReference type="Ensembl" id="ENSPNAT00000067683.1">
    <property type="protein sequence ID" value="ENSPNAP00000071824.1"/>
    <property type="gene ID" value="ENSPNAG00000000906.2"/>
</dbReference>
<keyword evidence="9" id="KW-1185">Reference proteome</keyword>
<dbReference type="SUPFAM" id="SSF47672">
    <property type="entry name" value="Transferrin receptor-like dimerisation domain"/>
    <property type="match status" value="1"/>
</dbReference>
<evidence type="ECO:0000259" key="7">
    <source>
        <dbReference type="Pfam" id="PF04389"/>
    </source>
</evidence>
<organism evidence="8 9">
    <name type="scientific">Pygocentrus nattereri</name>
    <name type="common">Red-bellied piranha</name>
    <dbReference type="NCBI Taxonomy" id="42514"/>
    <lineage>
        <taxon>Eukaryota</taxon>
        <taxon>Metazoa</taxon>
        <taxon>Chordata</taxon>
        <taxon>Craniata</taxon>
        <taxon>Vertebrata</taxon>
        <taxon>Euteleostomi</taxon>
        <taxon>Actinopterygii</taxon>
        <taxon>Neopterygii</taxon>
        <taxon>Teleostei</taxon>
        <taxon>Ostariophysi</taxon>
        <taxon>Characiformes</taxon>
        <taxon>Characoidei</taxon>
        <taxon>Pygocentrus</taxon>
    </lineage>
</organism>
<feature type="transmembrane region" description="Helical" evidence="4">
    <location>
        <begin position="87"/>
        <end position="107"/>
    </location>
</feature>
<reference evidence="8" key="2">
    <citation type="submission" date="2025-08" db="UniProtKB">
        <authorList>
            <consortium name="Ensembl"/>
        </authorList>
    </citation>
    <scope>IDENTIFICATION</scope>
</reference>
<evidence type="ECO:0000259" key="6">
    <source>
        <dbReference type="Pfam" id="PF04253"/>
    </source>
</evidence>
<dbReference type="AlphaFoldDB" id="A0AAR2LAU4"/>
<evidence type="ECO:0000313" key="8">
    <source>
        <dbReference type="Ensembl" id="ENSPNAP00000071824.1"/>
    </source>
</evidence>
<dbReference type="GO" id="GO:0006826">
    <property type="term" value="P:iron ion transport"/>
    <property type="evidence" value="ECO:0007669"/>
    <property type="project" value="TreeGrafter"/>
</dbReference>
<dbReference type="Proteomes" id="UP001501920">
    <property type="component" value="Chromosome 24"/>
</dbReference>
<dbReference type="Gene3D" id="1.20.930.40">
    <property type="entry name" value="Transferrin receptor-like, dimerisation domain"/>
    <property type="match status" value="1"/>
</dbReference>
<dbReference type="InterPro" id="IPR046450">
    <property type="entry name" value="PA_dom_sf"/>
</dbReference>
<sequence length="796" mass="88222">LFPPLFFFRSVMAGPINQARAKISKIFNGEPQSYTRFNLTQNVEGESSHVEVKLSGDGEEEMEGTEVGHRHPASTYTQRPQRRYRTLCYGALLILFIFLSGYLIGYVTHRKPEASKLPETGPAACTTAGQPEESKDEGDAAVDPEPSLDWSDITSMLRQKLSSSAFDDLLRYLSFVGLVHEAGSSGDESLANKVLYTFKSLNMNPWNDEHYVQLQMPSMTKPNKIVFGSEEIGQPKGYLAYSATGTKEGKVVYANFGQIEELKYLLTTGVDLSEKIVLMRTGQISLAEKVANAAKFNASAVLIYPEPPYDGFDTKTELYGHVHLGTGDPYTPGFPSFNHTQFPPAKSSGLPEILAQTITADMALRIHQKMGGNDAPENFKGNLKGISRYRLGGDGDTMTVTVNNVLVDTKIHNIFGVLNGFIDPDHYVVIGAQRDSFSKGYAKSTVGTCLLVELARAIAEMMKGGFRPKRSIVFASWSAGDYGSVGTTEWLEGYLSSLDKKAFTYISLDGVIQGTKFRASASPLLYSLLKDTLKENAWVTFPHWCIPNILILPFCSLETMKMEDGAYPFLAFSGIPSISFRFVSDGGYGYFGTPLDNKANLEIATEQRLGDFCVSAAQVAGQMALRLVHDHILRLDVTSYTRFIRKHMVMINNRVNQLKHVVMEKAGTMSAPLSSKWLISAMGSYNRAADSVIDEILNSELEDREKCRTINNRIMRVEHNLLSQYVSPRDVPFRHIFFGTGDYTVSALTDHLRDLKEQVVGSDADLLRNQFALTTWTLQSCANDLAGDVWALDNEI</sequence>
<comment type="similarity">
    <text evidence="2">Belongs to the peptidase M28 family. M28B subfamily.</text>
</comment>
<dbReference type="SUPFAM" id="SSF53187">
    <property type="entry name" value="Zn-dependent exopeptidases"/>
    <property type="match status" value="1"/>
</dbReference>
<dbReference type="InterPro" id="IPR007484">
    <property type="entry name" value="Peptidase_M28"/>
</dbReference>
<dbReference type="InterPro" id="IPR039373">
    <property type="entry name" value="Peptidase_M28B"/>
</dbReference>
<feature type="region of interest" description="Disordered" evidence="3">
    <location>
        <begin position="114"/>
        <end position="147"/>
    </location>
</feature>
<reference evidence="8 9" key="1">
    <citation type="submission" date="2020-10" db="EMBL/GenBank/DDBJ databases">
        <title>Pygocentrus nattereri (red-bellied piranha) genome, fPygNat1, primary haplotype.</title>
        <authorList>
            <person name="Myers G."/>
            <person name="Meyer A."/>
            <person name="Karagic N."/>
            <person name="Pippel M."/>
            <person name="Winkler S."/>
            <person name="Tracey A."/>
            <person name="Wood J."/>
            <person name="Formenti G."/>
            <person name="Howe K."/>
            <person name="Fedrigo O."/>
            <person name="Jarvis E.D."/>
        </authorList>
    </citation>
    <scope>NUCLEOTIDE SEQUENCE [LARGE SCALE GENOMIC DNA]</scope>
</reference>
<keyword evidence="4" id="KW-0812">Transmembrane</keyword>
<evidence type="ECO:0000259" key="5">
    <source>
        <dbReference type="Pfam" id="PF02225"/>
    </source>
</evidence>
<feature type="domain" description="Transferrin receptor-like dimerisation" evidence="6">
    <location>
        <begin position="676"/>
        <end position="785"/>
    </location>
</feature>
<dbReference type="Pfam" id="PF04253">
    <property type="entry name" value="TFR_dimer"/>
    <property type="match status" value="1"/>
</dbReference>
<keyword evidence="4" id="KW-1133">Transmembrane helix</keyword>
<dbReference type="Pfam" id="PF04389">
    <property type="entry name" value="Peptidase_M28"/>
    <property type="match status" value="1"/>
</dbReference>
<dbReference type="FunFam" id="3.40.630.10:FF:000101">
    <property type="entry name" value="N-acetylated alpha-linked acidic dipeptidase like 1"/>
    <property type="match status" value="1"/>
</dbReference>
<dbReference type="GeneTree" id="ENSGT01030000234598"/>
<dbReference type="SUPFAM" id="SSF52025">
    <property type="entry name" value="PA domain"/>
    <property type="match status" value="1"/>
</dbReference>
<comment type="subcellular location">
    <subcellularLocation>
        <location evidence="1">Cell membrane</location>
        <topology evidence="1">Single-pass type II membrane protein</topology>
    </subcellularLocation>
</comment>
<dbReference type="GO" id="GO:0006879">
    <property type="term" value="P:intracellular iron ion homeostasis"/>
    <property type="evidence" value="ECO:0007669"/>
    <property type="project" value="TreeGrafter"/>
</dbReference>
<dbReference type="InterPro" id="IPR007365">
    <property type="entry name" value="TFR-like_dimer_dom"/>
</dbReference>
<dbReference type="Gene3D" id="3.50.30.30">
    <property type="match status" value="1"/>
</dbReference>
<reference evidence="8" key="3">
    <citation type="submission" date="2025-09" db="UniProtKB">
        <authorList>
            <consortium name="Ensembl"/>
        </authorList>
    </citation>
    <scope>IDENTIFICATION</scope>
</reference>
<evidence type="ECO:0000256" key="2">
    <source>
        <dbReference type="ARBA" id="ARBA00005634"/>
    </source>
</evidence>
<dbReference type="FunFam" id="1.20.930.40:FF:000002">
    <property type="entry name" value="Transferrin receptor protein 1"/>
    <property type="match status" value="1"/>
</dbReference>
<dbReference type="Pfam" id="PF02225">
    <property type="entry name" value="PA"/>
    <property type="match status" value="1"/>
</dbReference>
<accession>A0AAR2LAU4</accession>
<evidence type="ECO:0000313" key="9">
    <source>
        <dbReference type="Proteomes" id="UP001501920"/>
    </source>
</evidence>